<evidence type="ECO:0000313" key="1">
    <source>
        <dbReference type="EMBL" id="KNE72860.1"/>
    </source>
</evidence>
<organism evidence="1 2">
    <name type="scientific">Allomyces macrogynus (strain ATCC 38327)</name>
    <name type="common">Allomyces javanicus var. macrogynus</name>
    <dbReference type="NCBI Taxonomy" id="578462"/>
    <lineage>
        <taxon>Eukaryota</taxon>
        <taxon>Fungi</taxon>
        <taxon>Fungi incertae sedis</taxon>
        <taxon>Blastocladiomycota</taxon>
        <taxon>Blastocladiomycetes</taxon>
        <taxon>Blastocladiales</taxon>
        <taxon>Blastocladiaceae</taxon>
        <taxon>Allomyces</taxon>
    </lineage>
</organism>
<dbReference type="SUPFAM" id="SSF54928">
    <property type="entry name" value="RNA-binding domain, RBD"/>
    <property type="match status" value="1"/>
</dbReference>
<dbReference type="EMBL" id="GG745384">
    <property type="protein sequence ID" value="KNE72860.1"/>
    <property type="molecule type" value="Genomic_DNA"/>
</dbReference>
<dbReference type="CDD" id="cd00590">
    <property type="entry name" value="RRM_SF"/>
    <property type="match status" value="1"/>
</dbReference>
<protein>
    <recommendedName>
        <fullName evidence="3">RRM domain-containing protein</fullName>
    </recommendedName>
</protein>
<dbReference type="InterPro" id="IPR035979">
    <property type="entry name" value="RBD_domain_sf"/>
</dbReference>
<evidence type="ECO:0000313" key="2">
    <source>
        <dbReference type="Proteomes" id="UP000054350"/>
    </source>
</evidence>
<reference evidence="2" key="2">
    <citation type="submission" date="2009-11" db="EMBL/GenBank/DDBJ databases">
        <title>The Genome Sequence of Allomyces macrogynus strain ATCC 38327.</title>
        <authorList>
            <consortium name="The Broad Institute Genome Sequencing Platform"/>
            <person name="Russ C."/>
            <person name="Cuomo C."/>
            <person name="Shea T."/>
            <person name="Young S.K."/>
            <person name="Zeng Q."/>
            <person name="Koehrsen M."/>
            <person name="Haas B."/>
            <person name="Borodovsky M."/>
            <person name="Guigo R."/>
            <person name="Alvarado L."/>
            <person name="Berlin A."/>
            <person name="Borenstein D."/>
            <person name="Chen Z."/>
            <person name="Engels R."/>
            <person name="Freedman E."/>
            <person name="Gellesch M."/>
            <person name="Goldberg J."/>
            <person name="Griggs A."/>
            <person name="Gujja S."/>
            <person name="Heiman D."/>
            <person name="Hepburn T."/>
            <person name="Howarth C."/>
            <person name="Jen D."/>
            <person name="Larson L."/>
            <person name="Lewis B."/>
            <person name="Mehta T."/>
            <person name="Park D."/>
            <person name="Pearson M."/>
            <person name="Roberts A."/>
            <person name="Saif S."/>
            <person name="Shenoy N."/>
            <person name="Sisk P."/>
            <person name="Stolte C."/>
            <person name="Sykes S."/>
            <person name="Walk T."/>
            <person name="White J."/>
            <person name="Yandava C."/>
            <person name="Burger G."/>
            <person name="Gray M.W."/>
            <person name="Holland P.W.H."/>
            <person name="King N."/>
            <person name="Lang F.B.F."/>
            <person name="Roger A.J."/>
            <person name="Ruiz-Trillo I."/>
            <person name="Lander E."/>
            <person name="Nusbaum C."/>
        </authorList>
    </citation>
    <scope>NUCLEOTIDE SEQUENCE [LARGE SCALE GENOMIC DNA]</scope>
    <source>
        <strain evidence="2">ATCC 38327</strain>
    </source>
</reference>
<dbReference type="VEuPathDB" id="FungiDB:AMAG_20588"/>
<sequence>MFPCLWPRTARSSALRFATSCPTSAWPTTARTIVAVPSLVSVRHFASRPKRARLWEKKAFRPKEFKPILDFGHAKPPKPVVDLFARPEDEQGPGRQDNEWLSAGAAPLVPKIQFTPIDQELPRGEGATLVIGNVVWSAQPEDVVRLLQQVPGLLAEHIDYLIQGRTDLSLNPTGKWLVKLSRDAPITAAEVRHALFQVSLTGQVPEVYTRPPKHEGTAQWEAEFIHPKIGNASGRILLVTNLPSVFTHEDLFLTFRSFNVVPERPNAPPPIEILGAHANASIARAIVRVETAADASQAVRERQNKLVVPRFAKVGGLAPSRIQCTILHNIIPLRRMPSIVESARAHLKELQNAALESDNDVLVQSV</sequence>
<evidence type="ECO:0008006" key="3">
    <source>
        <dbReference type="Google" id="ProtNLM"/>
    </source>
</evidence>
<dbReference type="GO" id="GO:0003676">
    <property type="term" value="F:nucleic acid binding"/>
    <property type="evidence" value="ECO:0007669"/>
    <property type="project" value="InterPro"/>
</dbReference>
<dbReference type="Proteomes" id="UP000054350">
    <property type="component" value="Unassembled WGS sequence"/>
</dbReference>
<proteinExistence type="predicted"/>
<gene>
    <name evidence="1" type="ORF">AMAG_20588</name>
</gene>
<dbReference type="AlphaFoldDB" id="A0A0L0TDV5"/>
<dbReference type="OrthoDB" id="5596306at2759"/>
<reference evidence="1 2" key="1">
    <citation type="submission" date="2009-11" db="EMBL/GenBank/DDBJ databases">
        <title>Annotation of Allomyces macrogynus ATCC 38327.</title>
        <authorList>
            <consortium name="The Broad Institute Genome Sequencing Platform"/>
            <person name="Russ C."/>
            <person name="Cuomo C."/>
            <person name="Burger G."/>
            <person name="Gray M.W."/>
            <person name="Holland P.W.H."/>
            <person name="King N."/>
            <person name="Lang F.B.F."/>
            <person name="Roger A.J."/>
            <person name="Ruiz-Trillo I."/>
            <person name="Young S.K."/>
            <person name="Zeng Q."/>
            <person name="Gargeya S."/>
            <person name="Fitzgerald M."/>
            <person name="Haas B."/>
            <person name="Abouelleil A."/>
            <person name="Alvarado L."/>
            <person name="Arachchi H.M."/>
            <person name="Berlin A."/>
            <person name="Chapman S.B."/>
            <person name="Gearin G."/>
            <person name="Goldberg J."/>
            <person name="Griggs A."/>
            <person name="Gujja S."/>
            <person name="Hansen M."/>
            <person name="Heiman D."/>
            <person name="Howarth C."/>
            <person name="Larimer J."/>
            <person name="Lui A."/>
            <person name="MacDonald P.J.P."/>
            <person name="McCowen C."/>
            <person name="Montmayeur A."/>
            <person name="Murphy C."/>
            <person name="Neiman D."/>
            <person name="Pearson M."/>
            <person name="Priest M."/>
            <person name="Roberts A."/>
            <person name="Saif S."/>
            <person name="Shea T."/>
            <person name="Sisk P."/>
            <person name="Stolte C."/>
            <person name="Sykes S."/>
            <person name="Wortman J."/>
            <person name="Nusbaum C."/>
            <person name="Birren B."/>
        </authorList>
    </citation>
    <scope>NUCLEOTIDE SEQUENCE [LARGE SCALE GENOMIC DNA]</scope>
    <source>
        <strain evidence="1 2">ATCC 38327</strain>
    </source>
</reference>
<keyword evidence="2" id="KW-1185">Reference proteome</keyword>
<accession>A0A0L0TDV5</accession>
<name>A0A0L0TDV5_ALLM3</name>